<organism evidence="1 2">
    <name type="scientific">Caldalkalibacillus horti</name>
    <dbReference type="NCBI Taxonomy" id="77523"/>
    <lineage>
        <taxon>Bacteria</taxon>
        <taxon>Bacillati</taxon>
        <taxon>Bacillota</taxon>
        <taxon>Bacilli</taxon>
        <taxon>Bacillales</taxon>
        <taxon>Bacillaceae</taxon>
        <taxon>Caldalkalibacillus</taxon>
    </lineage>
</organism>
<dbReference type="RefSeq" id="WP_307391206.1">
    <property type="nucleotide sequence ID" value="NZ_BAAADK010000010.1"/>
</dbReference>
<dbReference type="Proteomes" id="UP001235840">
    <property type="component" value="Unassembled WGS sequence"/>
</dbReference>
<evidence type="ECO:0008006" key="3">
    <source>
        <dbReference type="Google" id="ProtNLM"/>
    </source>
</evidence>
<evidence type="ECO:0000313" key="2">
    <source>
        <dbReference type="Proteomes" id="UP001235840"/>
    </source>
</evidence>
<name>A0ABT9VV88_9BACI</name>
<sequence length="59" mass="7029">MSVTERIIQQIEKLSAVERKELLKALNEKYFSEEDRKFIVGENYDFWLNEQDNAYDALG</sequence>
<comment type="caution">
    <text evidence="1">The sequence shown here is derived from an EMBL/GenBank/DDBJ whole genome shotgun (WGS) entry which is preliminary data.</text>
</comment>
<proteinExistence type="predicted"/>
<keyword evidence="2" id="KW-1185">Reference proteome</keyword>
<reference evidence="1 2" key="1">
    <citation type="submission" date="2023-07" db="EMBL/GenBank/DDBJ databases">
        <title>Genomic Encyclopedia of Type Strains, Phase IV (KMG-IV): sequencing the most valuable type-strain genomes for metagenomic binning, comparative biology and taxonomic classification.</title>
        <authorList>
            <person name="Goeker M."/>
        </authorList>
    </citation>
    <scope>NUCLEOTIDE SEQUENCE [LARGE SCALE GENOMIC DNA]</scope>
    <source>
        <strain evidence="1 2">DSM 12751</strain>
    </source>
</reference>
<evidence type="ECO:0000313" key="1">
    <source>
        <dbReference type="EMBL" id="MDQ0164891.1"/>
    </source>
</evidence>
<dbReference type="EMBL" id="JAUSTY010000003">
    <property type="protein sequence ID" value="MDQ0164891.1"/>
    <property type="molecule type" value="Genomic_DNA"/>
</dbReference>
<gene>
    <name evidence="1" type="ORF">J2S11_000791</name>
</gene>
<accession>A0ABT9VV88</accession>
<protein>
    <recommendedName>
        <fullName evidence="3">BH0509 family protein</fullName>
    </recommendedName>
</protein>